<accession>A0AAD8U4Y6</accession>
<dbReference type="EMBL" id="JAUUTY010000001">
    <property type="protein sequence ID" value="KAK1698812.1"/>
    <property type="molecule type" value="Genomic_DNA"/>
</dbReference>
<dbReference type="Proteomes" id="UP001231189">
    <property type="component" value="Unassembled WGS sequence"/>
</dbReference>
<evidence type="ECO:0000313" key="1">
    <source>
        <dbReference type="EMBL" id="KAK1698812.1"/>
    </source>
</evidence>
<comment type="caution">
    <text evidence="1">The sequence shown here is derived from an EMBL/GenBank/DDBJ whole genome shotgun (WGS) entry which is preliminary data.</text>
</comment>
<gene>
    <name evidence="1" type="ORF">QYE76_015509</name>
</gene>
<dbReference type="AlphaFoldDB" id="A0AAD8U4Y6"/>
<organism evidence="1 2">
    <name type="scientific">Lolium multiflorum</name>
    <name type="common">Italian ryegrass</name>
    <name type="synonym">Lolium perenne subsp. multiflorum</name>
    <dbReference type="NCBI Taxonomy" id="4521"/>
    <lineage>
        <taxon>Eukaryota</taxon>
        <taxon>Viridiplantae</taxon>
        <taxon>Streptophyta</taxon>
        <taxon>Embryophyta</taxon>
        <taxon>Tracheophyta</taxon>
        <taxon>Spermatophyta</taxon>
        <taxon>Magnoliopsida</taxon>
        <taxon>Liliopsida</taxon>
        <taxon>Poales</taxon>
        <taxon>Poaceae</taxon>
        <taxon>BOP clade</taxon>
        <taxon>Pooideae</taxon>
        <taxon>Poodae</taxon>
        <taxon>Poeae</taxon>
        <taxon>Poeae Chloroplast Group 2 (Poeae type)</taxon>
        <taxon>Loliodinae</taxon>
        <taxon>Loliinae</taxon>
        <taxon>Lolium</taxon>
    </lineage>
</organism>
<evidence type="ECO:0000313" key="2">
    <source>
        <dbReference type="Proteomes" id="UP001231189"/>
    </source>
</evidence>
<proteinExistence type="predicted"/>
<name>A0AAD8U4Y6_LOLMU</name>
<reference evidence="1" key="1">
    <citation type="submission" date="2023-07" db="EMBL/GenBank/DDBJ databases">
        <title>A chromosome-level genome assembly of Lolium multiflorum.</title>
        <authorList>
            <person name="Chen Y."/>
            <person name="Copetti D."/>
            <person name="Kolliker R."/>
            <person name="Studer B."/>
        </authorList>
    </citation>
    <scope>NUCLEOTIDE SEQUENCE</scope>
    <source>
        <strain evidence="1">02402/16</strain>
        <tissue evidence="1">Leaf</tissue>
    </source>
</reference>
<sequence length="98" mass="10518">MYVSQLFEFMTVAEKRHELDTAALKEKLSAIQTAQQEIAGSWKPQVDQALGDLTGAVRALKERVDELDTQSSTAVARAGHGAVMIPSTVAVARLGHGL</sequence>
<protein>
    <submittedName>
        <fullName evidence="1">Uncharacterized protein</fullName>
    </submittedName>
</protein>
<keyword evidence="2" id="KW-1185">Reference proteome</keyword>